<sequence>MFQEMAVSKLEELKLNDSSQLKTQRKNIKNALFNSKQVKINLEGRLSNTGNDKETEPFCEKLNTELKGIMQLIEQKVSNQQENIQQLKEIIQVYNRREDLYQVLTYTKNFERSDLNQLLQMLRNKKITNCLEFFKDKTQLKFIASVMQNVNEIDFNKKNYSLRIMIISFIFDLIMKNGFHFSGKQSYYYSLFSINQEYFINVFFTNQIQIMLEQILINFNESSMGIKSNKIIEKQFRKRIAQKACI</sequence>
<comment type="caution">
    <text evidence="2">The sequence shown here is derived from an EMBL/GenBank/DDBJ whole genome shotgun (WGS) entry which is preliminary data.</text>
</comment>
<organism evidence="2 3">
    <name type="scientific">Paramecium octaurelia</name>
    <dbReference type="NCBI Taxonomy" id="43137"/>
    <lineage>
        <taxon>Eukaryota</taxon>
        <taxon>Sar</taxon>
        <taxon>Alveolata</taxon>
        <taxon>Ciliophora</taxon>
        <taxon>Intramacronucleata</taxon>
        <taxon>Oligohymenophorea</taxon>
        <taxon>Peniculida</taxon>
        <taxon>Parameciidae</taxon>
        <taxon>Paramecium</taxon>
    </lineage>
</organism>
<evidence type="ECO:0000313" key="3">
    <source>
        <dbReference type="Proteomes" id="UP000683925"/>
    </source>
</evidence>
<evidence type="ECO:0000256" key="1">
    <source>
        <dbReference type="SAM" id="Coils"/>
    </source>
</evidence>
<dbReference type="EMBL" id="CAJJDP010000182">
    <property type="protein sequence ID" value="CAD8214470.1"/>
    <property type="molecule type" value="Genomic_DNA"/>
</dbReference>
<name>A0A8S1YKU2_PAROT</name>
<evidence type="ECO:0000313" key="2">
    <source>
        <dbReference type="EMBL" id="CAD8214470.1"/>
    </source>
</evidence>
<feature type="coiled-coil region" evidence="1">
    <location>
        <begin position="70"/>
        <end position="97"/>
    </location>
</feature>
<keyword evidence="3" id="KW-1185">Reference proteome</keyword>
<dbReference type="AlphaFoldDB" id="A0A8S1YKU2"/>
<accession>A0A8S1YKU2</accession>
<reference evidence="2" key="1">
    <citation type="submission" date="2021-01" db="EMBL/GenBank/DDBJ databases">
        <authorList>
            <consortium name="Genoscope - CEA"/>
            <person name="William W."/>
        </authorList>
    </citation>
    <scope>NUCLEOTIDE SEQUENCE</scope>
</reference>
<gene>
    <name evidence="2" type="ORF">POCTA_138.1.T1780028</name>
</gene>
<dbReference type="OrthoDB" id="322861at2759"/>
<proteinExistence type="predicted"/>
<protein>
    <submittedName>
        <fullName evidence="2">Uncharacterized protein</fullName>
    </submittedName>
</protein>
<dbReference type="Proteomes" id="UP000683925">
    <property type="component" value="Unassembled WGS sequence"/>
</dbReference>
<keyword evidence="1" id="KW-0175">Coiled coil</keyword>